<keyword evidence="2" id="KW-1185">Reference proteome</keyword>
<dbReference type="Proteomes" id="UP000827872">
    <property type="component" value="Linkage Group LG03"/>
</dbReference>
<evidence type="ECO:0000313" key="2">
    <source>
        <dbReference type="Proteomes" id="UP000827872"/>
    </source>
</evidence>
<name>A0ACB8EFV7_9SAUR</name>
<evidence type="ECO:0000313" key="1">
    <source>
        <dbReference type="EMBL" id="KAH7991232.1"/>
    </source>
</evidence>
<accession>A0ACB8EFV7</accession>
<proteinExistence type="predicted"/>
<protein>
    <submittedName>
        <fullName evidence="1">Uncharacterized protein</fullName>
    </submittedName>
</protein>
<reference evidence="1" key="1">
    <citation type="submission" date="2021-08" db="EMBL/GenBank/DDBJ databases">
        <title>The first chromosome-level gecko genome reveals the dynamic sex chromosomes of Neotropical dwarf geckos (Sphaerodactylidae: Sphaerodactylus).</title>
        <authorList>
            <person name="Pinto B.J."/>
            <person name="Keating S.E."/>
            <person name="Gamble T."/>
        </authorList>
    </citation>
    <scope>NUCLEOTIDE SEQUENCE</scope>
    <source>
        <strain evidence="1">TG3544</strain>
    </source>
</reference>
<sequence length="115" mass="12043">MQFELRPLQSQTTQPAPGVTAQNPVAQGPVQDGATGSGTAARQLIDNCPEKQAHQSTIPPKPASHKGAKKGLKHWPTSRAGLTLKVEDSADEESTSETYGAEASNESSGNHNNLA</sequence>
<comment type="caution">
    <text evidence="1">The sequence shown here is derived from an EMBL/GenBank/DDBJ whole genome shotgun (WGS) entry which is preliminary data.</text>
</comment>
<organism evidence="1 2">
    <name type="scientific">Sphaerodactylus townsendi</name>
    <dbReference type="NCBI Taxonomy" id="933632"/>
    <lineage>
        <taxon>Eukaryota</taxon>
        <taxon>Metazoa</taxon>
        <taxon>Chordata</taxon>
        <taxon>Craniata</taxon>
        <taxon>Vertebrata</taxon>
        <taxon>Euteleostomi</taxon>
        <taxon>Lepidosauria</taxon>
        <taxon>Squamata</taxon>
        <taxon>Bifurcata</taxon>
        <taxon>Gekkota</taxon>
        <taxon>Sphaerodactylidae</taxon>
        <taxon>Sphaerodactylus</taxon>
    </lineage>
</organism>
<dbReference type="EMBL" id="CM037616">
    <property type="protein sequence ID" value="KAH7991232.1"/>
    <property type="molecule type" value="Genomic_DNA"/>
</dbReference>
<gene>
    <name evidence="1" type="ORF">K3G42_003358</name>
</gene>